<feature type="transmembrane region" description="Helical" evidence="2">
    <location>
        <begin position="124"/>
        <end position="142"/>
    </location>
</feature>
<feature type="region of interest" description="Disordered" evidence="1">
    <location>
        <begin position="22"/>
        <end position="43"/>
    </location>
</feature>
<gene>
    <name evidence="3" type="ORF">KL86DYS2_10905</name>
</gene>
<keyword evidence="2" id="KW-0472">Membrane</keyword>
<keyword evidence="2" id="KW-0812">Transmembrane</keyword>
<sequence length="184" mass="21447">MAQSVSNEALWVKLSEMDKKLDKLSEEQESPVPTQEPAGSKPDLTAVKEEIITKIKDEITILGRSSDSHFDANKKNIGAITEIFQKIWNIVSRIRKQQREAVELQETDKVFYFDFRFFKVRKTSFVITVLGILVFILTLFCMKQQNEYSLLIDGYYRQHIVIRQLQSEVDSLRNVVHTSIKYKK</sequence>
<dbReference type="RefSeq" id="WP_291125795.1">
    <property type="nucleotide sequence ID" value="NZ_LT599021.1"/>
</dbReference>
<organism evidence="3">
    <name type="scientific">uncultured Dysgonomonas sp</name>
    <dbReference type="NCBI Taxonomy" id="206096"/>
    <lineage>
        <taxon>Bacteria</taxon>
        <taxon>Pseudomonadati</taxon>
        <taxon>Bacteroidota</taxon>
        <taxon>Bacteroidia</taxon>
        <taxon>Bacteroidales</taxon>
        <taxon>Dysgonomonadaceae</taxon>
        <taxon>Dysgonomonas</taxon>
        <taxon>environmental samples</taxon>
    </lineage>
</organism>
<evidence type="ECO:0000256" key="2">
    <source>
        <dbReference type="SAM" id="Phobius"/>
    </source>
</evidence>
<protein>
    <submittedName>
        <fullName evidence="3">Uncharacterized protein</fullName>
    </submittedName>
</protein>
<dbReference type="EMBL" id="FLUL01000001">
    <property type="protein sequence ID" value="SBV95414.1"/>
    <property type="molecule type" value="Genomic_DNA"/>
</dbReference>
<name>A0A212J7M1_9BACT</name>
<proteinExistence type="predicted"/>
<accession>A0A212J7M1</accession>
<evidence type="ECO:0000313" key="3">
    <source>
        <dbReference type="EMBL" id="SBV95414.1"/>
    </source>
</evidence>
<evidence type="ECO:0000256" key="1">
    <source>
        <dbReference type="SAM" id="MobiDB-lite"/>
    </source>
</evidence>
<dbReference type="AlphaFoldDB" id="A0A212J7M1"/>
<keyword evidence="2" id="KW-1133">Transmembrane helix</keyword>
<reference evidence="3" key="1">
    <citation type="submission" date="2016-04" db="EMBL/GenBank/DDBJ databases">
        <authorList>
            <person name="Evans L.H."/>
            <person name="Alamgir A."/>
            <person name="Owens N."/>
            <person name="Weber N.D."/>
            <person name="Virtaneva K."/>
            <person name="Barbian K."/>
            <person name="Babar A."/>
            <person name="Rosenke K."/>
        </authorList>
    </citation>
    <scope>NUCLEOTIDE SEQUENCE</scope>
    <source>
        <strain evidence="3">86-2</strain>
    </source>
</reference>